<accession>A0A545SU95</accession>
<dbReference type="GO" id="GO:0004252">
    <property type="term" value="F:serine-type endopeptidase activity"/>
    <property type="evidence" value="ECO:0007669"/>
    <property type="project" value="InterPro"/>
</dbReference>
<protein>
    <submittedName>
        <fullName evidence="3">Trypsin-like serine protease</fullName>
    </submittedName>
</protein>
<feature type="chain" id="PRO_5021812553" evidence="2">
    <location>
        <begin position="21"/>
        <end position="269"/>
    </location>
</feature>
<evidence type="ECO:0000256" key="2">
    <source>
        <dbReference type="SAM" id="SignalP"/>
    </source>
</evidence>
<dbReference type="PRINTS" id="PR00722">
    <property type="entry name" value="CHYMOTRYPSIN"/>
</dbReference>
<keyword evidence="3" id="KW-0378">Hydrolase</keyword>
<dbReference type="PANTHER" id="PTHR15462:SF8">
    <property type="entry name" value="SERINE PROTEASE"/>
    <property type="match status" value="1"/>
</dbReference>
<dbReference type="InterPro" id="IPR043504">
    <property type="entry name" value="Peptidase_S1_PA_chymotrypsin"/>
</dbReference>
<organism evidence="3 4">
    <name type="scientific">Aliiroseovarius halocynthiae</name>
    <dbReference type="NCBI Taxonomy" id="985055"/>
    <lineage>
        <taxon>Bacteria</taxon>
        <taxon>Pseudomonadati</taxon>
        <taxon>Pseudomonadota</taxon>
        <taxon>Alphaproteobacteria</taxon>
        <taxon>Rhodobacterales</taxon>
        <taxon>Paracoccaceae</taxon>
        <taxon>Aliiroseovarius</taxon>
    </lineage>
</organism>
<evidence type="ECO:0000313" key="4">
    <source>
        <dbReference type="Proteomes" id="UP000315816"/>
    </source>
</evidence>
<dbReference type="InterPro" id="IPR018114">
    <property type="entry name" value="TRYPSIN_HIS"/>
</dbReference>
<evidence type="ECO:0000256" key="1">
    <source>
        <dbReference type="ARBA" id="ARBA00022729"/>
    </source>
</evidence>
<dbReference type="Gene3D" id="2.40.10.10">
    <property type="entry name" value="Trypsin-like serine proteases"/>
    <property type="match status" value="2"/>
</dbReference>
<dbReference type="OrthoDB" id="267336at2"/>
<dbReference type="Proteomes" id="UP000315816">
    <property type="component" value="Unassembled WGS sequence"/>
</dbReference>
<dbReference type="GO" id="GO:0006508">
    <property type="term" value="P:proteolysis"/>
    <property type="evidence" value="ECO:0007669"/>
    <property type="project" value="UniProtKB-KW"/>
</dbReference>
<feature type="signal peptide" evidence="2">
    <location>
        <begin position="1"/>
        <end position="20"/>
    </location>
</feature>
<dbReference type="EMBL" id="VICH01000004">
    <property type="protein sequence ID" value="TQV68535.1"/>
    <property type="molecule type" value="Genomic_DNA"/>
</dbReference>
<dbReference type="Pfam" id="PF13365">
    <property type="entry name" value="Trypsin_2"/>
    <property type="match status" value="1"/>
</dbReference>
<dbReference type="AlphaFoldDB" id="A0A545SU95"/>
<gene>
    <name evidence="3" type="ORF">FIL88_02820</name>
</gene>
<evidence type="ECO:0000313" key="3">
    <source>
        <dbReference type="EMBL" id="TQV68535.1"/>
    </source>
</evidence>
<sequence>MKLILPFLLSVWLVPHIAHAQDSAAGLKRLTLRSDLLGFEAVGRLDMPGGFCSGALIASDLVLTAAHCIEDAVAKGSLEGLKFFAGLRDGEFVEASAAKLAVMHPSYDTGPNPGVRNIRYDIGLVVLEAPISTGTAAPFAVEALSQSEHEISVVSYARGRADALSREARCSVMDRDRDLIAFDCDIWFGSSGAPVFNTSGRRPRIVSVVSAVTNYQGQKAGLGMMLPTRLAEVKQALRAGRGVVGGAEVKSRRIGVGGRSDAGARFVKP</sequence>
<dbReference type="PANTHER" id="PTHR15462">
    <property type="entry name" value="SERINE PROTEASE"/>
    <property type="match status" value="1"/>
</dbReference>
<dbReference type="PROSITE" id="PS00134">
    <property type="entry name" value="TRYPSIN_HIS"/>
    <property type="match status" value="1"/>
</dbReference>
<dbReference type="RefSeq" id="WP_142852287.1">
    <property type="nucleotide sequence ID" value="NZ_FXWW01000001.1"/>
</dbReference>
<dbReference type="InterPro" id="IPR050966">
    <property type="entry name" value="Glutamyl_endopeptidase"/>
</dbReference>
<proteinExistence type="predicted"/>
<keyword evidence="4" id="KW-1185">Reference proteome</keyword>
<keyword evidence="1 2" id="KW-0732">Signal</keyword>
<dbReference type="InterPro" id="IPR001314">
    <property type="entry name" value="Peptidase_S1A"/>
</dbReference>
<dbReference type="InterPro" id="IPR009003">
    <property type="entry name" value="Peptidase_S1_PA"/>
</dbReference>
<name>A0A545SU95_9RHOB</name>
<reference evidence="3 4" key="1">
    <citation type="submission" date="2019-06" db="EMBL/GenBank/DDBJ databases">
        <title>A novel species of marine bacteria.</title>
        <authorList>
            <person name="Wang Y."/>
        </authorList>
    </citation>
    <scope>NUCLEOTIDE SEQUENCE [LARGE SCALE GENOMIC DNA]</scope>
    <source>
        <strain evidence="3 4">MA1-10</strain>
    </source>
</reference>
<dbReference type="SUPFAM" id="SSF50494">
    <property type="entry name" value="Trypsin-like serine proteases"/>
    <property type="match status" value="1"/>
</dbReference>
<keyword evidence="3" id="KW-0645">Protease</keyword>
<comment type="caution">
    <text evidence="3">The sequence shown here is derived from an EMBL/GenBank/DDBJ whole genome shotgun (WGS) entry which is preliminary data.</text>
</comment>